<sequence length="218" mass="24854">MKELAPESKFPKWLSDFSEALDGYLNNSLDSSKFIRLLIEVLPEISRFRWVLDDSSSSGFDFESIFNECRLNSRVPELFGSIIELLEQIRDSGELDSRNMIDALSKIISTLQVGKTSTYFSMEGAWRFLCGFLENYFWIEAKKIPGLGPVVEALEKTIKDTQEEMSKLNVVVQTTMTERVKAEVKYVRDRQEPLFINYDAKGHMLPDATSKGGVDIQA</sequence>
<gene>
    <name evidence="1" type="ORF">SAMN05216581_3415</name>
</gene>
<dbReference type="Proteomes" id="UP000182272">
    <property type="component" value="Chromosome I"/>
</dbReference>
<proteinExistence type="predicted"/>
<evidence type="ECO:0000313" key="2">
    <source>
        <dbReference type="Proteomes" id="UP000182272"/>
    </source>
</evidence>
<protein>
    <submittedName>
        <fullName evidence="1">Uncharacterized protein</fullName>
    </submittedName>
</protein>
<accession>A0A1H6NXC6</accession>
<evidence type="ECO:0000313" key="1">
    <source>
        <dbReference type="EMBL" id="SEI17594.1"/>
    </source>
</evidence>
<reference evidence="1 2" key="1">
    <citation type="submission" date="2016-10" db="EMBL/GenBank/DDBJ databases">
        <authorList>
            <person name="de Groot N.N."/>
        </authorList>
    </citation>
    <scope>NUCLEOTIDE SEQUENCE [LARGE SCALE GENOMIC DNA]</scope>
    <source>
        <strain evidence="1 2">LMG 2158</strain>
    </source>
</reference>
<name>A0A1H6NXC6_9PSED</name>
<dbReference type="EMBL" id="LT629972">
    <property type="protein sequence ID" value="SEI17594.1"/>
    <property type="molecule type" value="Genomic_DNA"/>
</dbReference>
<organism evidence="1 2">
    <name type="scientific">Pseudomonas asplenii</name>
    <dbReference type="NCBI Taxonomy" id="53407"/>
    <lineage>
        <taxon>Bacteria</taxon>
        <taxon>Pseudomonadati</taxon>
        <taxon>Pseudomonadota</taxon>
        <taxon>Gammaproteobacteria</taxon>
        <taxon>Pseudomonadales</taxon>
        <taxon>Pseudomonadaceae</taxon>
        <taxon>Pseudomonas</taxon>
    </lineage>
</organism>
<dbReference type="AlphaFoldDB" id="A0A1H6NXC6"/>